<dbReference type="Pfam" id="PF02589">
    <property type="entry name" value="LUD_dom"/>
    <property type="match status" value="1"/>
</dbReference>
<dbReference type="EMBL" id="JACIEK010000001">
    <property type="protein sequence ID" value="MBB3997404.1"/>
    <property type="molecule type" value="Genomic_DNA"/>
</dbReference>
<comment type="caution">
    <text evidence="2">The sequence shown here is derived from an EMBL/GenBank/DDBJ whole genome shotgun (WGS) entry which is preliminary data.</text>
</comment>
<dbReference type="InterPro" id="IPR024185">
    <property type="entry name" value="FTHF_cligase-like_sf"/>
</dbReference>
<dbReference type="SUPFAM" id="SSF100950">
    <property type="entry name" value="NagB/RpiA/CoA transferase-like"/>
    <property type="match status" value="1"/>
</dbReference>
<dbReference type="PANTHER" id="PTHR43682:SF1">
    <property type="entry name" value="LACTATE UTILIZATION PROTEIN C"/>
    <property type="match status" value="1"/>
</dbReference>
<evidence type="ECO:0000313" key="3">
    <source>
        <dbReference type="Proteomes" id="UP000542776"/>
    </source>
</evidence>
<accession>A0A7W6EAP9</accession>
<reference evidence="2 3" key="1">
    <citation type="submission" date="2020-08" db="EMBL/GenBank/DDBJ databases">
        <title>Genomic Encyclopedia of Type Strains, Phase IV (KMG-IV): sequencing the most valuable type-strain genomes for metagenomic binning, comparative biology and taxonomic classification.</title>
        <authorList>
            <person name="Goeker M."/>
        </authorList>
    </citation>
    <scope>NUCLEOTIDE SEQUENCE [LARGE SCALE GENOMIC DNA]</scope>
    <source>
        <strain evidence="2 3">DSM 102238</strain>
    </source>
</reference>
<gene>
    <name evidence="2" type="ORF">GGR04_001225</name>
</gene>
<dbReference type="InterPro" id="IPR003741">
    <property type="entry name" value="LUD_dom"/>
</dbReference>
<dbReference type="PANTHER" id="PTHR43682">
    <property type="entry name" value="LACTATE UTILIZATION PROTEIN C"/>
    <property type="match status" value="1"/>
</dbReference>
<dbReference type="AlphaFoldDB" id="A0A7W6EAP9"/>
<keyword evidence="3" id="KW-1185">Reference proteome</keyword>
<feature type="domain" description="LUD" evidence="1">
    <location>
        <begin position="118"/>
        <end position="210"/>
    </location>
</feature>
<sequence length="213" mass="21893">MSARETIFAAIERALGPAGDAQAIRREADALLAEPERVRPRLPEGDLVALFAAAVARLPPGASVERIDSIEALPAAVAARLASLNLPPALKLQPDPAILALDWAGAGLTAQEEVDDRVALSLARTGIAETASLVLRSGPTMPILDAFLPLHHIVALPTSGIVPHLEEAVAGADLAAVRNLVVVTGPSGTTDIEGSLVIGVHGPATLHIVVFEG</sequence>
<dbReference type="Proteomes" id="UP000542776">
    <property type="component" value="Unassembled WGS sequence"/>
</dbReference>
<evidence type="ECO:0000259" key="1">
    <source>
        <dbReference type="Pfam" id="PF02589"/>
    </source>
</evidence>
<dbReference type="InterPro" id="IPR037171">
    <property type="entry name" value="NagB/RpiA_transferase-like"/>
</dbReference>
<organism evidence="2 3">
    <name type="scientific">Aureimonas pseudogalii</name>
    <dbReference type="NCBI Taxonomy" id="1744844"/>
    <lineage>
        <taxon>Bacteria</taxon>
        <taxon>Pseudomonadati</taxon>
        <taxon>Pseudomonadota</taxon>
        <taxon>Alphaproteobacteria</taxon>
        <taxon>Hyphomicrobiales</taxon>
        <taxon>Aurantimonadaceae</taxon>
        <taxon>Aureimonas</taxon>
    </lineage>
</organism>
<protein>
    <recommendedName>
        <fullName evidence="1">LUD domain-containing protein</fullName>
    </recommendedName>
</protein>
<dbReference type="RefSeq" id="WP_183198853.1">
    <property type="nucleotide sequence ID" value="NZ_JACIEK010000001.1"/>
</dbReference>
<proteinExistence type="predicted"/>
<dbReference type="Gene3D" id="3.40.50.10420">
    <property type="entry name" value="NagB/RpiA/CoA transferase-like"/>
    <property type="match status" value="1"/>
</dbReference>
<name>A0A7W6EAP9_9HYPH</name>
<evidence type="ECO:0000313" key="2">
    <source>
        <dbReference type="EMBL" id="MBB3997404.1"/>
    </source>
</evidence>